<evidence type="ECO:0000313" key="6">
    <source>
        <dbReference type="EMBL" id="MFH6983373.1"/>
    </source>
</evidence>
<feature type="domain" description="Prokaryotic STING" evidence="5">
    <location>
        <begin position="76"/>
        <end position="206"/>
    </location>
</feature>
<keyword evidence="4" id="KW-0812">Transmembrane</keyword>
<keyword evidence="4" id="KW-1133">Transmembrane helix</keyword>
<evidence type="ECO:0000256" key="1">
    <source>
        <dbReference type="ARBA" id="ARBA00022741"/>
    </source>
</evidence>
<protein>
    <submittedName>
        <fullName evidence="6">STING domain-containing protein</fullName>
    </submittedName>
</protein>
<evidence type="ECO:0000256" key="2">
    <source>
        <dbReference type="ARBA" id="ARBA00023118"/>
    </source>
</evidence>
<evidence type="ECO:0000256" key="4">
    <source>
        <dbReference type="SAM" id="Phobius"/>
    </source>
</evidence>
<evidence type="ECO:0000256" key="3">
    <source>
        <dbReference type="ARBA" id="ARBA00034315"/>
    </source>
</evidence>
<comment type="caution">
    <text evidence="6">The sequence shown here is derived from an EMBL/GenBank/DDBJ whole genome shotgun (WGS) entry which is preliminary data.</text>
</comment>
<name>A0ABW7N6Z5_9BACT</name>
<keyword evidence="4" id="KW-0472">Membrane</keyword>
<comment type="similarity">
    <text evidence="3">In the C-terminal section; belongs to the bacterial STING family.</text>
</comment>
<feature type="transmembrane region" description="Helical" evidence="4">
    <location>
        <begin position="50"/>
        <end position="69"/>
    </location>
</feature>
<evidence type="ECO:0000259" key="5">
    <source>
        <dbReference type="Pfam" id="PF20300"/>
    </source>
</evidence>
<reference evidence="6 7" key="1">
    <citation type="journal article" date="2013" name="Int. J. Syst. Evol. Microbiol.">
        <title>Marinoscillum luteum sp. nov., isolated from marine sediment.</title>
        <authorList>
            <person name="Cha I.T."/>
            <person name="Park S.J."/>
            <person name="Kim S.J."/>
            <person name="Kim J.G."/>
            <person name="Jung M.Y."/>
            <person name="Shin K.S."/>
            <person name="Kwon K.K."/>
            <person name="Yang S.H."/>
            <person name="Seo Y.S."/>
            <person name="Rhee S.K."/>
        </authorList>
    </citation>
    <scope>NUCLEOTIDE SEQUENCE [LARGE SCALE GENOMIC DNA]</scope>
    <source>
        <strain evidence="6 7">KCTC 23939</strain>
    </source>
</reference>
<keyword evidence="7" id="KW-1185">Reference proteome</keyword>
<organism evidence="6 7">
    <name type="scientific">Marinoscillum luteum</name>
    <dbReference type="NCBI Taxonomy" id="861051"/>
    <lineage>
        <taxon>Bacteria</taxon>
        <taxon>Pseudomonadati</taxon>
        <taxon>Bacteroidota</taxon>
        <taxon>Cytophagia</taxon>
        <taxon>Cytophagales</taxon>
        <taxon>Reichenbachiellaceae</taxon>
        <taxon>Marinoscillum</taxon>
    </lineage>
</organism>
<dbReference type="Proteomes" id="UP001610063">
    <property type="component" value="Unassembled WGS sequence"/>
</dbReference>
<keyword evidence="1" id="KW-0547">Nucleotide-binding</keyword>
<evidence type="ECO:0000313" key="7">
    <source>
        <dbReference type="Proteomes" id="UP001610063"/>
    </source>
</evidence>
<gene>
    <name evidence="6" type="ORF">ACHKAR_07995</name>
</gene>
<feature type="transmembrane region" description="Helical" evidence="4">
    <location>
        <begin position="20"/>
        <end position="38"/>
    </location>
</feature>
<dbReference type="RefSeq" id="WP_395416948.1">
    <property type="nucleotide sequence ID" value="NZ_JBIPKE010000015.1"/>
</dbReference>
<dbReference type="EMBL" id="JBIPKE010000015">
    <property type="protein sequence ID" value="MFH6983373.1"/>
    <property type="molecule type" value="Genomic_DNA"/>
</dbReference>
<proteinExistence type="inferred from homology"/>
<sequence length="231" mass="26868">MKLKQYLVGIYNRNSRVVKIGHYAVIAITIVAFLLWFLPIEVKYFDPEAAFTILFALSASYGVLFKILLDEAEFSPSLALAFGYVENFLEPAITQLIQDEENPIFHIYKPDSIQELFEKNIERTRKAIEAKGFKLSDIVLEPRYSRARDVILIEKEEGNQTYFDFPGTLKSLLPYIDYKIASRSNESDIEEKERLGKKLIEKFFKKTEELIAKKELSAHIKICDKQLYFDM</sequence>
<dbReference type="InterPro" id="IPR046876">
    <property type="entry name" value="Prok_STING"/>
</dbReference>
<keyword evidence="2" id="KW-0051">Antiviral defense</keyword>
<accession>A0ABW7N6Z5</accession>
<dbReference type="Pfam" id="PF20300">
    <property type="entry name" value="prok_STING"/>
    <property type="match status" value="1"/>
</dbReference>